<feature type="transmembrane region" description="Helical" evidence="2">
    <location>
        <begin position="421"/>
        <end position="441"/>
    </location>
</feature>
<evidence type="ECO:0000313" key="3">
    <source>
        <dbReference type="EMBL" id="KAJ8887190.1"/>
    </source>
</evidence>
<keyword evidence="4" id="KW-1185">Reference proteome</keyword>
<dbReference type="InterPro" id="IPR043502">
    <property type="entry name" value="DNA/RNA_pol_sf"/>
</dbReference>
<dbReference type="EMBL" id="JARBHB010000004">
    <property type="protein sequence ID" value="KAJ8887190.1"/>
    <property type="molecule type" value="Genomic_DNA"/>
</dbReference>
<dbReference type="Gene3D" id="3.30.70.270">
    <property type="match status" value="1"/>
</dbReference>
<feature type="compositionally biased region" description="Polar residues" evidence="1">
    <location>
        <begin position="1262"/>
        <end position="1285"/>
    </location>
</feature>
<feature type="compositionally biased region" description="Acidic residues" evidence="1">
    <location>
        <begin position="1330"/>
        <end position="1339"/>
    </location>
</feature>
<dbReference type="SUPFAM" id="SSF56672">
    <property type="entry name" value="DNA/RNA polymerases"/>
    <property type="match status" value="1"/>
</dbReference>
<keyword evidence="2" id="KW-0472">Membrane</keyword>
<keyword evidence="2" id="KW-1133">Transmembrane helix</keyword>
<comment type="caution">
    <text evidence="3">The sequence shown here is derived from an EMBL/GenBank/DDBJ whole genome shotgun (WGS) entry which is preliminary data.</text>
</comment>
<feature type="compositionally biased region" description="Basic and acidic residues" evidence="1">
    <location>
        <begin position="1316"/>
        <end position="1329"/>
    </location>
</feature>
<feature type="transmembrane region" description="Helical" evidence="2">
    <location>
        <begin position="453"/>
        <end position="474"/>
    </location>
</feature>
<reference evidence="3 4" key="1">
    <citation type="submission" date="2023-02" db="EMBL/GenBank/DDBJ databases">
        <title>LHISI_Scaffold_Assembly.</title>
        <authorList>
            <person name="Stuart O.P."/>
            <person name="Cleave R."/>
            <person name="Magrath M.J.L."/>
            <person name="Mikheyev A.S."/>
        </authorList>
    </citation>
    <scope>NUCLEOTIDE SEQUENCE [LARGE SCALE GENOMIC DNA]</scope>
    <source>
        <strain evidence="3">Daus_M_001</strain>
        <tissue evidence="3">Leg muscle</tissue>
    </source>
</reference>
<dbReference type="InterPro" id="IPR043128">
    <property type="entry name" value="Rev_trsase/Diguanyl_cyclase"/>
</dbReference>
<feature type="compositionally biased region" description="Low complexity" evidence="1">
    <location>
        <begin position="1252"/>
        <end position="1261"/>
    </location>
</feature>
<keyword evidence="2" id="KW-0812">Transmembrane</keyword>
<name>A0ABQ9HS26_9NEOP</name>
<evidence type="ECO:0000256" key="1">
    <source>
        <dbReference type="SAM" id="MobiDB-lite"/>
    </source>
</evidence>
<gene>
    <name evidence="3" type="ORF">PR048_013405</name>
</gene>
<feature type="compositionally biased region" description="Basic and acidic residues" evidence="1">
    <location>
        <begin position="1290"/>
        <end position="1309"/>
    </location>
</feature>
<evidence type="ECO:0000256" key="2">
    <source>
        <dbReference type="SAM" id="Phobius"/>
    </source>
</evidence>
<protein>
    <submittedName>
        <fullName evidence="3">Uncharacterized protein</fullName>
    </submittedName>
</protein>
<feature type="region of interest" description="Disordered" evidence="1">
    <location>
        <begin position="1252"/>
        <end position="1347"/>
    </location>
</feature>
<organism evidence="3 4">
    <name type="scientific">Dryococelus australis</name>
    <dbReference type="NCBI Taxonomy" id="614101"/>
    <lineage>
        <taxon>Eukaryota</taxon>
        <taxon>Metazoa</taxon>
        <taxon>Ecdysozoa</taxon>
        <taxon>Arthropoda</taxon>
        <taxon>Hexapoda</taxon>
        <taxon>Insecta</taxon>
        <taxon>Pterygota</taxon>
        <taxon>Neoptera</taxon>
        <taxon>Polyneoptera</taxon>
        <taxon>Phasmatodea</taxon>
        <taxon>Verophasmatodea</taxon>
        <taxon>Anareolatae</taxon>
        <taxon>Phasmatidae</taxon>
        <taxon>Eurycanthinae</taxon>
        <taxon>Dryococelus</taxon>
    </lineage>
</organism>
<proteinExistence type="predicted"/>
<dbReference type="Gene3D" id="3.10.10.10">
    <property type="entry name" value="HIV Type 1 Reverse Transcriptase, subunit A, domain 1"/>
    <property type="match status" value="1"/>
</dbReference>
<sequence>MYFRSERVTVAERLSCSPPTKTNRVPFPAGSFPDFRWDSRQTMPLVGALSWGYHVSLPFIAALLHTQRKHPHRLSRPRWTAGNEMLDSPPSTKVNRAQSPAGSLLDFRWESRQTMPLVSGFPLKSPTIVVCNTNASTKSQPPVAQSLLRRRSGAQEVLGSNYGQGMGDCHLVAAMKFETNDIPIMEAPEPVLSVSRHTHPALVKYVSTKEAGPSFSTDDQESPPLVKTQALQVHASLGTIYLFPEKKIQDDRRWKIQKSRNKMSQKKQTTKKRRLQTYIREVSKSQTLFSFRCVRKPHSKEDTWLWVICSHGIKEYMIQCLSSNEWVHETCAGVKALYATRAARTTYARPCASIPCGGVYIYLRREEKLVKHNDLWQRYDAVDESLNGVEHRKIDVHSLCDQEGAATQPFSRQLVVGFKDIFPLLLLVDLFFLCLGLYTALQLRQMLQGICLPFRMLGSPGLCAALIAGITAILRRTAIVVRIVLRHSGVLSAAKLAMSVVFVNISNCRKMMSNWAVTNGKIFKSGLVVAFHFKRGRFPWIIRFWVYLNLTQDLILVLDVLGKTRPVVNLDSLYHSFGFIPNMYVGLQVEESFVPPSSVEVNQYHENDFQCKCDILPYLFTFMDNIPVDDRHFKCPPPKLKAFREITDILLTAVVIVPSKSDYCSPGFLVSKYRLVSNHSKVNKKIHKDLFPLPAIDSALQHLGKARIFSLFLDINPIEHLLGKTRSSCSPSISFVTHTSIVLGYIAISMAPDTHAKPSAPESFPAHLAAVHAAKSLFKVTQIQYDGWVKAQLVGRLVPASDPQPLMPDSLNYSTKVIWVEFMLSDIQHANADVNIITMWASPYCDACLTTHQHTSKESEVMEAKRRGDNQDTSHKTSWQTSRIIYKLASIKGSEEVKSRVLLRQAYDSTRWTRRWGFVHHIRDKNKPSAMKSQPYVQLTSGHTKVKNARPSDGAAVMWYLKVSTVFAEQAIKVRRERTGITTLYHEGIANFTSLDKPLGAENLYVLITFKNFPVENRGKLMQHIAARGAVLTNQEFKDSLERAGIGSKGGLVNWPTHCVLDTSVGENFEARPGKSIHAAKDSAKRCHNGTPRYVTATAQQNSTPTGAVERYERCYLIFVELKILYGVEWNKTAKPWVARKVIALDHSATKTSRQHDGSVVEHNGSFVEYEGSYEEPKGHLCSKKGNLLIIMGNLWSKESHLWIKRGILEERGDIFGVRGTTCTKSPFHTMKHYDNGRTQIIQGDILKSHINNCNNSSNESQQVMSKPPSSSVGTDSSGDNNETVNAKGRISEVENKHSLALNTDDHATPTKKSKIYIEDKTGGKYDHEDSIDDNDYENSVDKVSEQ</sequence>
<dbReference type="Proteomes" id="UP001159363">
    <property type="component" value="Chromosome X"/>
</dbReference>
<accession>A0ABQ9HS26</accession>
<evidence type="ECO:0000313" key="4">
    <source>
        <dbReference type="Proteomes" id="UP001159363"/>
    </source>
</evidence>